<dbReference type="Gene3D" id="1.10.10.10">
    <property type="entry name" value="Winged helix-like DNA-binding domain superfamily/Winged helix DNA-binding domain"/>
    <property type="match status" value="1"/>
</dbReference>
<keyword evidence="4" id="KW-0804">Transcription</keyword>
<evidence type="ECO:0000256" key="4">
    <source>
        <dbReference type="ARBA" id="ARBA00023163"/>
    </source>
</evidence>
<dbReference type="GO" id="GO:0005829">
    <property type="term" value="C:cytosol"/>
    <property type="evidence" value="ECO:0007669"/>
    <property type="project" value="TreeGrafter"/>
</dbReference>
<protein>
    <submittedName>
        <fullName evidence="5">LysR family transcriptional regulator</fullName>
    </submittedName>
</protein>
<dbReference type="SUPFAM" id="SSF46785">
    <property type="entry name" value="Winged helix' DNA-binding domain"/>
    <property type="match status" value="1"/>
</dbReference>
<dbReference type="SUPFAM" id="SSF53850">
    <property type="entry name" value="Periplasmic binding protein-like II"/>
    <property type="match status" value="1"/>
</dbReference>
<proteinExistence type="inferred from homology"/>
<dbReference type="InterPro" id="IPR036390">
    <property type="entry name" value="WH_DNA-bd_sf"/>
</dbReference>
<dbReference type="GeneID" id="93847010"/>
<dbReference type="PANTHER" id="PTHR30419:SF8">
    <property type="entry name" value="NITROGEN ASSIMILATION TRANSCRIPTIONAL ACTIVATOR-RELATED"/>
    <property type="match status" value="1"/>
</dbReference>
<comment type="similarity">
    <text evidence="1">Belongs to the LysR transcriptional regulatory family.</text>
</comment>
<dbReference type="EMBL" id="JWIY01000001">
    <property type="protein sequence ID" value="KIC78613.1"/>
    <property type="molecule type" value="Genomic_DNA"/>
</dbReference>
<dbReference type="OrthoDB" id="9803735at2"/>
<dbReference type="GO" id="GO:0003677">
    <property type="term" value="F:DNA binding"/>
    <property type="evidence" value="ECO:0007669"/>
    <property type="project" value="UniProtKB-KW"/>
</dbReference>
<reference evidence="5 6" key="1">
    <citation type="submission" date="2014-12" db="EMBL/GenBank/DDBJ databases">
        <title>Partial genome sequence of Streptococcus constellatus KCOM 1650 (= ChDC B144).</title>
        <authorList>
            <person name="Kook J.-K."/>
            <person name="Park S.-N."/>
            <person name="Lim Y.K."/>
            <person name="Jo E."/>
        </authorList>
    </citation>
    <scope>NUCLEOTIDE SEQUENCE [LARGE SCALE GENOMIC DNA]</scope>
    <source>
        <strain evidence="5 6">KCOM 1650</strain>
    </source>
</reference>
<dbReference type="Pfam" id="PF03466">
    <property type="entry name" value="LysR_substrate"/>
    <property type="match status" value="1"/>
</dbReference>
<dbReference type="Pfam" id="PF00126">
    <property type="entry name" value="HTH_1"/>
    <property type="match status" value="1"/>
</dbReference>
<dbReference type="InterPro" id="IPR000847">
    <property type="entry name" value="LysR_HTH_N"/>
</dbReference>
<dbReference type="PROSITE" id="PS50931">
    <property type="entry name" value="HTH_LYSR"/>
    <property type="match status" value="1"/>
</dbReference>
<dbReference type="GO" id="GO:0003700">
    <property type="term" value="F:DNA-binding transcription factor activity"/>
    <property type="evidence" value="ECO:0007669"/>
    <property type="project" value="InterPro"/>
</dbReference>
<dbReference type="Proteomes" id="UP000031339">
    <property type="component" value="Unassembled WGS sequence"/>
</dbReference>
<organism evidence="5 6">
    <name type="scientific">Streptococcus constellatus</name>
    <dbReference type="NCBI Taxonomy" id="76860"/>
    <lineage>
        <taxon>Bacteria</taxon>
        <taxon>Bacillati</taxon>
        <taxon>Bacillota</taxon>
        <taxon>Bacilli</taxon>
        <taxon>Lactobacillales</taxon>
        <taxon>Streptococcaceae</taxon>
        <taxon>Streptococcus</taxon>
        <taxon>Streptococcus anginosus group</taxon>
    </lineage>
</organism>
<dbReference type="CDD" id="cd05466">
    <property type="entry name" value="PBP2_LTTR_substrate"/>
    <property type="match status" value="1"/>
</dbReference>
<evidence type="ECO:0000256" key="1">
    <source>
        <dbReference type="ARBA" id="ARBA00009437"/>
    </source>
</evidence>
<sequence>MDIIQMTYFINIVECGCNLSIAAKKIHISQSALSQFVTNFETAEGLQLFNRRNGRLESLTEAGGKIYRFATEIVNRYEEMQSMIHREAQKQKGTISLGIPSLILRVYFASVLPKFLKDNPHINIQVVEGGSKDLRQKFIEGDLNFVLLIEPTSLDTKKYEQYIIQVDEYAAYMDKNHPLADKEFLEWKDIAAYDLATFNKSFTTYELITEKLKNKKIKTNFTYLSSTWDFLTESTYENDMIAILPRPVEYFVDKDKFKVVRFKDPIPFNIWFCRPYKTNYNEVEAYVYEELLKDYYQPISEP</sequence>
<dbReference type="InterPro" id="IPR005119">
    <property type="entry name" value="LysR_subst-bd"/>
</dbReference>
<evidence type="ECO:0000256" key="3">
    <source>
        <dbReference type="ARBA" id="ARBA00023125"/>
    </source>
</evidence>
<dbReference type="InterPro" id="IPR036388">
    <property type="entry name" value="WH-like_DNA-bd_sf"/>
</dbReference>
<gene>
    <name evidence="5" type="ORF">RN79_03320</name>
</gene>
<name>A0A0C1HX40_STRCV</name>
<evidence type="ECO:0000256" key="2">
    <source>
        <dbReference type="ARBA" id="ARBA00023015"/>
    </source>
</evidence>
<dbReference type="AlphaFoldDB" id="A0A0C1HX40"/>
<dbReference type="InterPro" id="IPR050950">
    <property type="entry name" value="HTH-type_LysR_regulators"/>
</dbReference>
<keyword evidence="2" id="KW-0805">Transcription regulation</keyword>
<keyword evidence="3" id="KW-0238">DNA-binding</keyword>
<dbReference type="PANTHER" id="PTHR30419">
    <property type="entry name" value="HTH-TYPE TRANSCRIPTIONAL REGULATOR YBHD"/>
    <property type="match status" value="1"/>
</dbReference>
<dbReference type="Gene3D" id="3.40.190.290">
    <property type="match status" value="1"/>
</dbReference>
<dbReference type="RefSeq" id="WP_006269593.1">
    <property type="nucleotide sequence ID" value="NZ_CAUTAL010000031.1"/>
</dbReference>
<evidence type="ECO:0000313" key="6">
    <source>
        <dbReference type="Proteomes" id="UP000031339"/>
    </source>
</evidence>
<comment type="caution">
    <text evidence="5">The sequence shown here is derived from an EMBL/GenBank/DDBJ whole genome shotgun (WGS) entry which is preliminary data.</text>
</comment>
<evidence type="ECO:0000313" key="5">
    <source>
        <dbReference type="EMBL" id="KIC78613.1"/>
    </source>
</evidence>
<accession>A0A0C1HX40</accession>